<dbReference type="SUPFAM" id="SSF48452">
    <property type="entry name" value="TPR-like"/>
    <property type="match status" value="1"/>
</dbReference>
<keyword evidence="1" id="KW-0472">Membrane</keyword>
<evidence type="ECO:0000313" key="3">
    <source>
        <dbReference type="Proteomes" id="UP001204772"/>
    </source>
</evidence>
<name>A0ABT1FXJ7_9BACT</name>
<evidence type="ECO:0000256" key="1">
    <source>
        <dbReference type="SAM" id="Phobius"/>
    </source>
</evidence>
<dbReference type="Gene3D" id="1.25.40.10">
    <property type="entry name" value="Tetratricopeptide repeat domain"/>
    <property type="match status" value="1"/>
</dbReference>
<dbReference type="RefSeq" id="WP_253533393.1">
    <property type="nucleotide sequence ID" value="NZ_JAMZEL010000026.1"/>
</dbReference>
<keyword evidence="3" id="KW-1185">Reference proteome</keyword>
<dbReference type="InterPro" id="IPR011990">
    <property type="entry name" value="TPR-like_helical_dom_sf"/>
</dbReference>
<dbReference type="Proteomes" id="UP001204772">
    <property type="component" value="Unassembled WGS sequence"/>
</dbReference>
<keyword evidence="1" id="KW-1133">Transmembrane helix</keyword>
<accession>A0ABT1FXJ7</accession>
<proteinExistence type="predicted"/>
<reference evidence="2 3" key="1">
    <citation type="submission" date="2022-06" db="EMBL/GenBank/DDBJ databases">
        <title>Runella sp. S5 genome sequencing.</title>
        <authorList>
            <person name="Park S."/>
        </authorList>
    </citation>
    <scope>NUCLEOTIDE SEQUENCE [LARGE SCALE GENOMIC DNA]</scope>
    <source>
        <strain evidence="2 3">S5</strain>
    </source>
</reference>
<organism evidence="2 3">
    <name type="scientific">Runella salmonicolor</name>
    <dbReference type="NCBI Taxonomy" id="2950278"/>
    <lineage>
        <taxon>Bacteria</taxon>
        <taxon>Pseudomonadati</taxon>
        <taxon>Bacteroidota</taxon>
        <taxon>Cytophagia</taxon>
        <taxon>Cytophagales</taxon>
        <taxon>Spirosomataceae</taxon>
        <taxon>Runella</taxon>
    </lineage>
</organism>
<feature type="transmembrane region" description="Helical" evidence="1">
    <location>
        <begin position="89"/>
        <end position="112"/>
    </location>
</feature>
<comment type="caution">
    <text evidence="2">The sequence shown here is derived from an EMBL/GenBank/DDBJ whole genome shotgun (WGS) entry which is preliminary data.</text>
</comment>
<gene>
    <name evidence="2" type="ORF">NCI00_28930</name>
</gene>
<dbReference type="EMBL" id="JAMZEL010000026">
    <property type="protein sequence ID" value="MCP1386502.1"/>
    <property type="molecule type" value="Genomic_DNA"/>
</dbReference>
<evidence type="ECO:0000313" key="2">
    <source>
        <dbReference type="EMBL" id="MCP1386502.1"/>
    </source>
</evidence>
<sequence>METTQNIDRYLNQEMSATERENFELELNQNAVLQRELDTVRMIKKAVQTTALRAQVKQVHEAFIKDYEPEKVLEQEAKIRPLYPQRGRMYRGISVAAAVVAILVFVGGYQYASLNGETLYQDKFLPYKLPTMRSQNVKESALDSLYATGNFAAVITQIQSKKIKQPQDLFLLAMAHLNQKQFTQALVQFEALKTANAQRGVKYFEAEADYYEALALVGEKRYEEALDIFEKIYDDPTHLFHANVSQWDLWQLRMLSW</sequence>
<protein>
    <submittedName>
        <fullName evidence="2">Tetratricopeptide repeat protein</fullName>
    </submittedName>
</protein>
<keyword evidence="1" id="KW-0812">Transmembrane</keyword>